<proteinExistence type="predicted"/>
<protein>
    <recommendedName>
        <fullName evidence="3">CCHC-type domain-containing protein</fullName>
    </recommendedName>
</protein>
<dbReference type="GO" id="GO:0005730">
    <property type="term" value="C:nucleolus"/>
    <property type="evidence" value="ECO:0007669"/>
    <property type="project" value="TreeGrafter"/>
</dbReference>
<sequence>MRLIVLCPEGWERAVSRPYLSRSGLVGESPLPLLLVEKSKGPKDPDKNMPLWPKDYFEQMKKSKCKVRNSPTFLKYKQSEANTLPLKNDAVQSKHKTQKGKRTIKNISRKNVVACFYCRKPGHGIAGCSAALGNQDMGIGTCCLCGSTNPSIGEFPFVKCLVCGEMGQLSRSCHDNPKGLYYDSDQIVPVGHLIKGMSTDYEELLDTPTAQKPTTKIPKVVHF</sequence>
<reference evidence="1" key="2">
    <citation type="submission" date="2025-09" db="UniProtKB">
        <authorList>
            <consortium name="Ensembl"/>
        </authorList>
    </citation>
    <scope>IDENTIFICATION</scope>
</reference>
<dbReference type="Gene3D" id="4.10.60.10">
    <property type="entry name" value="Zinc finger, CCHC-type"/>
    <property type="match status" value="1"/>
</dbReference>
<dbReference type="GeneTree" id="ENSGT00980000198999"/>
<organism evidence="1 2">
    <name type="scientific">Sciurus vulgaris</name>
    <name type="common">Eurasian red squirrel</name>
    <dbReference type="NCBI Taxonomy" id="55149"/>
    <lineage>
        <taxon>Eukaryota</taxon>
        <taxon>Metazoa</taxon>
        <taxon>Chordata</taxon>
        <taxon>Craniata</taxon>
        <taxon>Vertebrata</taxon>
        <taxon>Euteleostomi</taxon>
        <taxon>Mammalia</taxon>
        <taxon>Eutheria</taxon>
        <taxon>Euarchontoglires</taxon>
        <taxon>Glires</taxon>
        <taxon>Rodentia</taxon>
        <taxon>Sciuromorpha</taxon>
        <taxon>Sciuridae</taxon>
        <taxon>Sciurinae</taxon>
        <taxon>Sciurini</taxon>
        <taxon>Sciurus</taxon>
    </lineage>
</organism>
<evidence type="ECO:0000313" key="2">
    <source>
        <dbReference type="Proteomes" id="UP000694564"/>
    </source>
</evidence>
<dbReference type="PANTHER" id="PTHR46242:SF1">
    <property type="entry name" value="ZINC FINGER CCHC DOMAIN-CONTAINING PROTEIN 9"/>
    <property type="match status" value="1"/>
</dbReference>
<reference evidence="1" key="1">
    <citation type="submission" date="2025-08" db="UniProtKB">
        <authorList>
            <consortium name="Ensembl"/>
        </authorList>
    </citation>
    <scope>IDENTIFICATION</scope>
</reference>
<keyword evidence="2" id="KW-1185">Reference proteome</keyword>
<dbReference type="Ensembl" id="ENSSVLT00005024830.1">
    <property type="protein sequence ID" value="ENSSVLP00005022313.1"/>
    <property type="gene ID" value="ENSSVLG00005017771.1"/>
</dbReference>
<dbReference type="PANTHER" id="PTHR46242">
    <property type="entry name" value="ZINC FINGER CCHC DOMAIN-CONTAINING PROTEIN 9 ZCCHC9"/>
    <property type="match status" value="1"/>
</dbReference>
<dbReference type="Proteomes" id="UP000694564">
    <property type="component" value="Chromosome 15"/>
</dbReference>
<dbReference type="InterPro" id="IPR042246">
    <property type="entry name" value="ZCCHC9"/>
</dbReference>
<evidence type="ECO:0008006" key="3">
    <source>
        <dbReference type="Google" id="ProtNLM"/>
    </source>
</evidence>
<evidence type="ECO:0000313" key="1">
    <source>
        <dbReference type="Ensembl" id="ENSSVLP00005022313.1"/>
    </source>
</evidence>
<accession>A0A8D2DDC1</accession>
<dbReference type="OrthoDB" id="3863715at2759"/>
<dbReference type="AlphaFoldDB" id="A0A8D2DDC1"/>
<name>A0A8D2DDC1_SCIVU</name>